<dbReference type="PROSITE" id="PS50893">
    <property type="entry name" value="ABC_TRANSPORTER_2"/>
    <property type="match status" value="1"/>
</dbReference>
<name>A0A7X0SIC0_9BACL</name>
<keyword evidence="4 6" id="KW-0067">ATP-binding</keyword>
<dbReference type="InterPro" id="IPR027417">
    <property type="entry name" value="P-loop_NTPase"/>
</dbReference>
<dbReference type="PANTHER" id="PTHR43335:SF4">
    <property type="entry name" value="ABC TRANSPORTER, ATP-BINDING PROTEIN"/>
    <property type="match status" value="1"/>
</dbReference>
<comment type="similarity">
    <text evidence="1">Belongs to the ABC transporter superfamily.</text>
</comment>
<dbReference type="InterPro" id="IPR003593">
    <property type="entry name" value="AAA+_ATPase"/>
</dbReference>
<dbReference type="EMBL" id="JACJVO010000007">
    <property type="protein sequence ID" value="MBB6730406.1"/>
    <property type="molecule type" value="Genomic_DNA"/>
</dbReference>
<evidence type="ECO:0000313" key="7">
    <source>
        <dbReference type="Proteomes" id="UP000564644"/>
    </source>
</evidence>
<dbReference type="GO" id="GO:0005524">
    <property type="term" value="F:ATP binding"/>
    <property type="evidence" value="ECO:0007669"/>
    <property type="project" value="UniProtKB-KW"/>
</dbReference>
<dbReference type="Pfam" id="PF00005">
    <property type="entry name" value="ABC_tran"/>
    <property type="match status" value="1"/>
</dbReference>
<evidence type="ECO:0000256" key="2">
    <source>
        <dbReference type="ARBA" id="ARBA00022448"/>
    </source>
</evidence>
<protein>
    <submittedName>
        <fullName evidence="6">ABC transporter ATP-binding protein</fullName>
    </submittedName>
</protein>
<keyword evidence="2" id="KW-0813">Transport</keyword>
<gene>
    <name evidence="6" type="ORF">H7C18_05785</name>
</gene>
<evidence type="ECO:0000259" key="5">
    <source>
        <dbReference type="PROSITE" id="PS50893"/>
    </source>
</evidence>
<dbReference type="PANTHER" id="PTHR43335">
    <property type="entry name" value="ABC TRANSPORTER, ATP-BINDING PROTEIN"/>
    <property type="match status" value="1"/>
</dbReference>
<comment type="caution">
    <text evidence="6">The sequence shown here is derived from an EMBL/GenBank/DDBJ whole genome shotgun (WGS) entry which is preliminary data.</text>
</comment>
<dbReference type="SUPFAM" id="SSF52540">
    <property type="entry name" value="P-loop containing nucleoside triphosphate hydrolases"/>
    <property type="match status" value="1"/>
</dbReference>
<dbReference type="AlphaFoldDB" id="A0A7X0SIC0"/>
<evidence type="ECO:0000256" key="1">
    <source>
        <dbReference type="ARBA" id="ARBA00005417"/>
    </source>
</evidence>
<dbReference type="RefSeq" id="WP_185128076.1">
    <property type="nucleotide sequence ID" value="NZ_JACJVO010000007.1"/>
</dbReference>
<organism evidence="6 7">
    <name type="scientific">Cohnella zeiphila</name>
    <dbReference type="NCBI Taxonomy" id="2761120"/>
    <lineage>
        <taxon>Bacteria</taxon>
        <taxon>Bacillati</taxon>
        <taxon>Bacillota</taxon>
        <taxon>Bacilli</taxon>
        <taxon>Bacillales</taxon>
        <taxon>Paenibacillaceae</taxon>
        <taxon>Cohnella</taxon>
    </lineage>
</organism>
<dbReference type="GO" id="GO:0016887">
    <property type="term" value="F:ATP hydrolysis activity"/>
    <property type="evidence" value="ECO:0007669"/>
    <property type="project" value="InterPro"/>
</dbReference>
<dbReference type="InterPro" id="IPR003439">
    <property type="entry name" value="ABC_transporter-like_ATP-bd"/>
</dbReference>
<sequence>MEAILEAKEVSKRFRNGRGIRNVSFEIGRGEIAGLFGPNGAGKTTLLKLITGLIRPDRGTIRLFGCDIPERFEQGMSRVGAVIETADVYEYMSAYDQMKLAARFYPGLPKSRIDQVLEQVGLTPYRGEKAGHYSLGMKMRLALAGALLPEPQLVLLDEPTNGLDIEGIRDVRLTIERLAAEEGISFLISSHMIDDMGKLIDRLGIMRRGEMIRQGLRRDLVPAGVTLEAYYLSQIRQTKGAEDDGQLDGELA</sequence>
<keyword evidence="7" id="KW-1185">Reference proteome</keyword>
<dbReference type="InterPro" id="IPR017871">
    <property type="entry name" value="ABC_transporter-like_CS"/>
</dbReference>
<evidence type="ECO:0000313" key="6">
    <source>
        <dbReference type="EMBL" id="MBB6730406.1"/>
    </source>
</evidence>
<accession>A0A7X0SIC0</accession>
<reference evidence="6 7" key="1">
    <citation type="submission" date="2020-08" db="EMBL/GenBank/DDBJ databases">
        <title>Cohnella phylogeny.</title>
        <authorList>
            <person name="Dunlap C."/>
        </authorList>
    </citation>
    <scope>NUCLEOTIDE SEQUENCE [LARGE SCALE GENOMIC DNA]</scope>
    <source>
        <strain evidence="6 7">CBP 2801</strain>
    </source>
</reference>
<proteinExistence type="inferred from homology"/>
<evidence type="ECO:0000256" key="3">
    <source>
        <dbReference type="ARBA" id="ARBA00022741"/>
    </source>
</evidence>
<evidence type="ECO:0000256" key="4">
    <source>
        <dbReference type="ARBA" id="ARBA00022840"/>
    </source>
</evidence>
<feature type="domain" description="ABC transporter" evidence="5">
    <location>
        <begin position="5"/>
        <end position="233"/>
    </location>
</feature>
<dbReference type="Proteomes" id="UP000564644">
    <property type="component" value="Unassembled WGS sequence"/>
</dbReference>
<keyword evidence="3" id="KW-0547">Nucleotide-binding</keyword>
<dbReference type="PROSITE" id="PS00211">
    <property type="entry name" value="ABC_TRANSPORTER_1"/>
    <property type="match status" value="1"/>
</dbReference>
<dbReference type="Gene3D" id="3.40.50.300">
    <property type="entry name" value="P-loop containing nucleotide triphosphate hydrolases"/>
    <property type="match status" value="1"/>
</dbReference>
<dbReference type="SMART" id="SM00382">
    <property type="entry name" value="AAA"/>
    <property type="match status" value="1"/>
</dbReference>